<sequence>MKHSELSHKNFRRINIINWLLCLPLLLLFTWPYIYIARYLMIQDVLMYAGAAFFAVPFMITILHGHVTMVLGSAHRHHYYNWLTDYPLTFGLLFHPLMMRTRFRLVLLIVSLVFFAAGWILAGR</sequence>
<evidence type="ECO:0000313" key="3">
    <source>
        <dbReference type="Proteomes" id="UP000317593"/>
    </source>
</evidence>
<keyword evidence="1" id="KW-1133">Transmembrane helix</keyword>
<dbReference type="EMBL" id="FXTH01000010">
    <property type="protein sequence ID" value="SMO70884.1"/>
    <property type="molecule type" value="Genomic_DNA"/>
</dbReference>
<name>A0A521DGJ3_9BACT</name>
<proteinExistence type="predicted"/>
<feature type="transmembrane region" description="Helical" evidence="1">
    <location>
        <begin position="16"/>
        <end position="36"/>
    </location>
</feature>
<evidence type="ECO:0000313" key="2">
    <source>
        <dbReference type="EMBL" id="SMO70884.1"/>
    </source>
</evidence>
<feature type="transmembrane region" description="Helical" evidence="1">
    <location>
        <begin position="105"/>
        <end position="122"/>
    </location>
</feature>
<protein>
    <submittedName>
        <fullName evidence="2">Uncharacterized protein</fullName>
    </submittedName>
</protein>
<dbReference type="Proteomes" id="UP000317593">
    <property type="component" value="Unassembled WGS sequence"/>
</dbReference>
<keyword evidence="1" id="KW-0472">Membrane</keyword>
<organism evidence="2 3">
    <name type="scientific">Fodinibius sediminis</name>
    <dbReference type="NCBI Taxonomy" id="1214077"/>
    <lineage>
        <taxon>Bacteria</taxon>
        <taxon>Pseudomonadati</taxon>
        <taxon>Balneolota</taxon>
        <taxon>Balneolia</taxon>
        <taxon>Balneolales</taxon>
        <taxon>Balneolaceae</taxon>
        <taxon>Fodinibius</taxon>
    </lineage>
</organism>
<dbReference type="OrthoDB" id="1524509at2"/>
<keyword evidence="1" id="KW-0812">Transmembrane</keyword>
<gene>
    <name evidence="2" type="ORF">SAMN06265218_11069</name>
</gene>
<evidence type="ECO:0000256" key="1">
    <source>
        <dbReference type="SAM" id="Phobius"/>
    </source>
</evidence>
<dbReference type="AlphaFoldDB" id="A0A521DGJ3"/>
<keyword evidence="3" id="KW-1185">Reference proteome</keyword>
<dbReference type="RefSeq" id="WP_142714842.1">
    <property type="nucleotide sequence ID" value="NZ_FXTH01000010.1"/>
</dbReference>
<reference evidence="2 3" key="1">
    <citation type="submission" date="2017-05" db="EMBL/GenBank/DDBJ databases">
        <authorList>
            <person name="Varghese N."/>
            <person name="Submissions S."/>
        </authorList>
    </citation>
    <scope>NUCLEOTIDE SEQUENCE [LARGE SCALE GENOMIC DNA]</scope>
    <source>
        <strain evidence="2 3">DSM 21194</strain>
    </source>
</reference>
<accession>A0A521DGJ3</accession>
<feature type="transmembrane region" description="Helical" evidence="1">
    <location>
        <begin position="45"/>
        <end position="67"/>
    </location>
</feature>